<name>A0AAD7NZZ7_9AGAR</name>
<evidence type="ECO:0000313" key="3">
    <source>
        <dbReference type="EMBL" id="KAJ7781958.1"/>
    </source>
</evidence>
<accession>A0AAD7NZZ7</accession>
<dbReference type="Gene3D" id="3.30.710.10">
    <property type="entry name" value="Potassium Channel Kv1.1, Chain A"/>
    <property type="match status" value="1"/>
</dbReference>
<organism evidence="3 4">
    <name type="scientific">Mycena maculata</name>
    <dbReference type="NCBI Taxonomy" id="230809"/>
    <lineage>
        <taxon>Eukaryota</taxon>
        <taxon>Fungi</taxon>
        <taxon>Dikarya</taxon>
        <taxon>Basidiomycota</taxon>
        <taxon>Agaricomycotina</taxon>
        <taxon>Agaricomycetes</taxon>
        <taxon>Agaricomycetidae</taxon>
        <taxon>Agaricales</taxon>
        <taxon>Marasmiineae</taxon>
        <taxon>Mycenaceae</taxon>
        <taxon>Mycena</taxon>
    </lineage>
</organism>
<dbReference type="CDD" id="cd18186">
    <property type="entry name" value="BTB_POZ_ZBTB_KLHL-like"/>
    <property type="match status" value="1"/>
</dbReference>
<feature type="region of interest" description="Disordered" evidence="1">
    <location>
        <begin position="1"/>
        <end position="20"/>
    </location>
</feature>
<dbReference type="AlphaFoldDB" id="A0AAD7NZZ7"/>
<reference evidence="3" key="1">
    <citation type="submission" date="2023-03" db="EMBL/GenBank/DDBJ databases">
        <title>Massive genome expansion in bonnet fungi (Mycena s.s.) driven by repeated elements and novel gene families across ecological guilds.</title>
        <authorList>
            <consortium name="Lawrence Berkeley National Laboratory"/>
            <person name="Harder C.B."/>
            <person name="Miyauchi S."/>
            <person name="Viragh M."/>
            <person name="Kuo A."/>
            <person name="Thoen E."/>
            <person name="Andreopoulos B."/>
            <person name="Lu D."/>
            <person name="Skrede I."/>
            <person name="Drula E."/>
            <person name="Henrissat B."/>
            <person name="Morin E."/>
            <person name="Kohler A."/>
            <person name="Barry K."/>
            <person name="LaButti K."/>
            <person name="Morin E."/>
            <person name="Salamov A."/>
            <person name="Lipzen A."/>
            <person name="Mereny Z."/>
            <person name="Hegedus B."/>
            <person name="Baldrian P."/>
            <person name="Stursova M."/>
            <person name="Weitz H."/>
            <person name="Taylor A."/>
            <person name="Grigoriev I.V."/>
            <person name="Nagy L.G."/>
            <person name="Martin F."/>
            <person name="Kauserud H."/>
        </authorList>
    </citation>
    <scope>NUCLEOTIDE SEQUENCE</scope>
    <source>
        <strain evidence="3">CBHHK188m</strain>
    </source>
</reference>
<dbReference type="SUPFAM" id="SSF54695">
    <property type="entry name" value="POZ domain"/>
    <property type="match status" value="1"/>
</dbReference>
<comment type="caution">
    <text evidence="3">The sequence shown here is derived from an EMBL/GenBank/DDBJ whole genome shotgun (WGS) entry which is preliminary data.</text>
</comment>
<dbReference type="InterPro" id="IPR000210">
    <property type="entry name" value="BTB/POZ_dom"/>
</dbReference>
<proteinExistence type="predicted"/>
<sequence length="224" mass="25072">MASDSESPKPFIDTPSPFDDPSTDIIIRSCEGVDFHIHKVLLALASPFFKGMFEIPQPTGTNDDEIQRVKSDGTRDGIPVITLYDGENAVCGKEVVEYVISSCHPACLQSPHPSLSSNMFGAVIDKGWAAEATLAAQGTLRSPIAHFPHDPALKKISGFQYHSLLEFHKRCGKAARDTDTAQRGKEWMSPDVLRWFSKEHDKCNYDELWGKELFPEQWHKIPQF</sequence>
<evidence type="ECO:0000259" key="2">
    <source>
        <dbReference type="PROSITE" id="PS50097"/>
    </source>
</evidence>
<dbReference type="Pfam" id="PF00651">
    <property type="entry name" value="BTB"/>
    <property type="match status" value="1"/>
</dbReference>
<keyword evidence="4" id="KW-1185">Reference proteome</keyword>
<dbReference type="Proteomes" id="UP001215280">
    <property type="component" value="Unassembled WGS sequence"/>
</dbReference>
<feature type="compositionally biased region" description="Low complexity" evidence="1">
    <location>
        <begin position="10"/>
        <end position="20"/>
    </location>
</feature>
<dbReference type="InterPro" id="IPR011333">
    <property type="entry name" value="SKP1/BTB/POZ_sf"/>
</dbReference>
<evidence type="ECO:0000256" key="1">
    <source>
        <dbReference type="SAM" id="MobiDB-lite"/>
    </source>
</evidence>
<protein>
    <recommendedName>
        <fullName evidence="2">BTB domain-containing protein</fullName>
    </recommendedName>
</protein>
<dbReference type="PROSITE" id="PS50097">
    <property type="entry name" value="BTB"/>
    <property type="match status" value="1"/>
</dbReference>
<gene>
    <name evidence="3" type="ORF">DFH07DRAFT_1017868</name>
</gene>
<feature type="domain" description="BTB" evidence="2">
    <location>
        <begin position="23"/>
        <end position="54"/>
    </location>
</feature>
<evidence type="ECO:0000313" key="4">
    <source>
        <dbReference type="Proteomes" id="UP001215280"/>
    </source>
</evidence>
<dbReference type="EMBL" id="JARJLG010000004">
    <property type="protein sequence ID" value="KAJ7781958.1"/>
    <property type="molecule type" value="Genomic_DNA"/>
</dbReference>